<sequence>MWVGCVCRGLRVGRSIMSSLESVEGMGMQNAA</sequence>
<evidence type="ECO:0000313" key="1">
    <source>
        <dbReference type="EMBL" id="OQE95403.1"/>
    </source>
</evidence>
<organism evidence="1 2">
    <name type="scientific">Penicillium nalgiovense</name>
    <dbReference type="NCBI Taxonomy" id="60175"/>
    <lineage>
        <taxon>Eukaryota</taxon>
        <taxon>Fungi</taxon>
        <taxon>Dikarya</taxon>
        <taxon>Ascomycota</taxon>
        <taxon>Pezizomycotina</taxon>
        <taxon>Eurotiomycetes</taxon>
        <taxon>Eurotiomycetidae</taxon>
        <taxon>Eurotiales</taxon>
        <taxon>Aspergillaceae</taxon>
        <taxon>Penicillium</taxon>
    </lineage>
</organism>
<comment type="caution">
    <text evidence="1">The sequence shown here is derived from an EMBL/GenBank/DDBJ whole genome shotgun (WGS) entry which is preliminary data.</text>
</comment>
<dbReference type="Proteomes" id="UP000191691">
    <property type="component" value="Unassembled WGS sequence"/>
</dbReference>
<name>A0A1V6Z6T5_PENNA</name>
<reference evidence="2" key="1">
    <citation type="journal article" date="2017" name="Nat. Microbiol.">
        <title>Global analysis of biosynthetic gene clusters reveals vast potential of secondary metabolite production in Penicillium species.</title>
        <authorList>
            <person name="Nielsen J.C."/>
            <person name="Grijseels S."/>
            <person name="Prigent S."/>
            <person name="Ji B."/>
            <person name="Dainat J."/>
            <person name="Nielsen K.F."/>
            <person name="Frisvad J.C."/>
            <person name="Workman M."/>
            <person name="Nielsen J."/>
        </authorList>
    </citation>
    <scope>NUCLEOTIDE SEQUENCE [LARGE SCALE GENOMIC DNA]</scope>
    <source>
        <strain evidence="2">IBT 13039</strain>
    </source>
</reference>
<evidence type="ECO:0000313" key="2">
    <source>
        <dbReference type="Proteomes" id="UP000191691"/>
    </source>
</evidence>
<dbReference type="AlphaFoldDB" id="A0A1V6Z6T5"/>
<protein>
    <submittedName>
        <fullName evidence="1">Uncharacterized protein</fullName>
    </submittedName>
</protein>
<accession>A0A1V6Z6T5</accession>
<gene>
    <name evidence="1" type="ORF">PENNAL_c0002G11660</name>
</gene>
<dbReference type="EMBL" id="MOOB01000002">
    <property type="protein sequence ID" value="OQE95403.1"/>
    <property type="molecule type" value="Genomic_DNA"/>
</dbReference>
<proteinExistence type="predicted"/>
<keyword evidence="2" id="KW-1185">Reference proteome</keyword>